<comment type="subcellular location">
    <subcellularLocation>
        <location evidence="1">Membrane</location>
        <topology evidence="1">Multi-pass membrane protein</topology>
    </subcellularLocation>
</comment>
<keyword evidence="3 5" id="KW-1133">Transmembrane helix</keyword>
<keyword evidence="4 5" id="KW-0472">Membrane</keyword>
<dbReference type="eggNOG" id="ENOG502QU4U">
    <property type="taxonomic scope" value="Eukaryota"/>
</dbReference>
<evidence type="ECO:0000313" key="6">
    <source>
        <dbReference type="EMBL" id="ETW87178.1"/>
    </source>
</evidence>
<dbReference type="AlphaFoldDB" id="W4KMV5"/>
<sequence length="265" mass="29841">SPYGYVPTEWITLMFFGLFAVSTLTHFFQAFYYRVWWLLPTAFLAGVLECAGWAARFWSSQKPALLKPYIIQTTATIIGPTPLLATNFIILEKLIHLLGPQYSRLPPKLYGYIFLSCDLVALTVQAYGGTVASKAVSDHKDPETGGHIMLGGIIFQMIAIIVYVILATEFFFRLVKNRPLKKDYTEVGANRKVEIPMPLKSMIGGLVFMTTCIFIRSIYRTVELIDGFTGKIIETQILFNLFDGAMIVLAIYALNYFHPGRLLAQ</sequence>
<dbReference type="GeneID" id="20669245"/>
<proteinExistence type="predicted"/>
<dbReference type="PANTHER" id="PTHR31465:SF9">
    <property type="entry name" value="SPHINGOID LONG-CHAIN BASE TRANSPORTER RSB1"/>
    <property type="match status" value="1"/>
</dbReference>
<evidence type="ECO:0000256" key="1">
    <source>
        <dbReference type="ARBA" id="ARBA00004141"/>
    </source>
</evidence>
<feature type="non-terminal residue" evidence="6">
    <location>
        <position position="265"/>
    </location>
</feature>
<dbReference type="HOGENOM" id="CLU_033465_6_0_1"/>
<dbReference type="GO" id="GO:0000324">
    <property type="term" value="C:fungal-type vacuole"/>
    <property type="evidence" value="ECO:0007669"/>
    <property type="project" value="TreeGrafter"/>
</dbReference>
<dbReference type="EMBL" id="KI925454">
    <property type="protein sequence ID" value="ETW87178.1"/>
    <property type="molecule type" value="Genomic_DNA"/>
</dbReference>
<feature type="transmembrane region" description="Helical" evidence="5">
    <location>
        <begin position="12"/>
        <end position="28"/>
    </location>
</feature>
<feature type="transmembrane region" description="Helical" evidence="5">
    <location>
        <begin position="148"/>
        <end position="172"/>
    </location>
</feature>
<dbReference type="GO" id="GO:0005886">
    <property type="term" value="C:plasma membrane"/>
    <property type="evidence" value="ECO:0007669"/>
    <property type="project" value="TreeGrafter"/>
</dbReference>
<protein>
    <submittedName>
        <fullName evidence="6">Lipid-translocating exporter</fullName>
    </submittedName>
</protein>
<gene>
    <name evidence="6" type="ORF">HETIRDRAFT_25336</name>
</gene>
<feature type="transmembrane region" description="Helical" evidence="5">
    <location>
        <begin position="109"/>
        <end position="128"/>
    </location>
</feature>
<feature type="transmembrane region" description="Helical" evidence="5">
    <location>
        <begin position="201"/>
        <end position="219"/>
    </location>
</feature>
<organism evidence="6 7">
    <name type="scientific">Heterobasidion irregulare (strain TC 32-1)</name>
    <dbReference type="NCBI Taxonomy" id="747525"/>
    <lineage>
        <taxon>Eukaryota</taxon>
        <taxon>Fungi</taxon>
        <taxon>Dikarya</taxon>
        <taxon>Basidiomycota</taxon>
        <taxon>Agaricomycotina</taxon>
        <taxon>Agaricomycetes</taxon>
        <taxon>Russulales</taxon>
        <taxon>Bondarzewiaceae</taxon>
        <taxon>Heterobasidion</taxon>
        <taxon>Heterobasidion annosum species complex</taxon>
    </lineage>
</organism>
<dbReference type="PANTHER" id="PTHR31465">
    <property type="entry name" value="PROTEIN RTA1-RELATED"/>
    <property type="match status" value="1"/>
</dbReference>
<reference evidence="6 7" key="1">
    <citation type="journal article" date="2012" name="New Phytol.">
        <title>Insight into trade-off between wood decay and parasitism from the genome of a fungal forest pathogen.</title>
        <authorList>
            <person name="Olson A."/>
            <person name="Aerts A."/>
            <person name="Asiegbu F."/>
            <person name="Belbahri L."/>
            <person name="Bouzid O."/>
            <person name="Broberg A."/>
            <person name="Canback B."/>
            <person name="Coutinho P.M."/>
            <person name="Cullen D."/>
            <person name="Dalman K."/>
            <person name="Deflorio G."/>
            <person name="van Diepen L.T."/>
            <person name="Dunand C."/>
            <person name="Duplessis S."/>
            <person name="Durling M."/>
            <person name="Gonthier P."/>
            <person name="Grimwood J."/>
            <person name="Fossdal C.G."/>
            <person name="Hansson D."/>
            <person name="Henrissat B."/>
            <person name="Hietala A."/>
            <person name="Himmelstrand K."/>
            <person name="Hoffmeister D."/>
            <person name="Hogberg N."/>
            <person name="James T.Y."/>
            <person name="Karlsson M."/>
            <person name="Kohler A."/>
            <person name="Kues U."/>
            <person name="Lee Y.H."/>
            <person name="Lin Y.C."/>
            <person name="Lind M."/>
            <person name="Lindquist E."/>
            <person name="Lombard V."/>
            <person name="Lucas S."/>
            <person name="Lunden K."/>
            <person name="Morin E."/>
            <person name="Murat C."/>
            <person name="Park J."/>
            <person name="Raffaello T."/>
            <person name="Rouze P."/>
            <person name="Salamov A."/>
            <person name="Schmutz J."/>
            <person name="Solheim H."/>
            <person name="Stahlberg J."/>
            <person name="Velez H."/>
            <person name="de Vries R.P."/>
            <person name="Wiebenga A."/>
            <person name="Woodward S."/>
            <person name="Yakovlev I."/>
            <person name="Garbelotto M."/>
            <person name="Martin F."/>
            <person name="Grigoriev I.V."/>
            <person name="Stenlid J."/>
        </authorList>
    </citation>
    <scope>NUCLEOTIDE SEQUENCE [LARGE SCALE GENOMIC DNA]</scope>
    <source>
        <strain evidence="6 7">TC 32-1</strain>
    </source>
</reference>
<dbReference type="KEGG" id="hir:HETIRDRAFT_25336"/>
<feature type="transmembrane region" description="Helical" evidence="5">
    <location>
        <begin position="69"/>
        <end position="89"/>
    </location>
</feature>
<feature type="transmembrane region" description="Helical" evidence="5">
    <location>
        <begin position="35"/>
        <end position="57"/>
    </location>
</feature>
<dbReference type="FunCoup" id="W4KMV5">
    <property type="interactions" value="31"/>
</dbReference>
<dbReference type="InterPro" id="IPR007568">
    <property type="entry name" value="RTA1"/>
</dbReference>
<name>W4KMV5_HETIT</name>
<evidence type="ECO:0000313" key="7">
    <source>
        <dbReference type="Proteomes" id="UP000030671"/>
    </source>
</evidence>
<feature type="transmembrane region" description="Helical" evidence="5">
    <location>
        <begin position="239"/>
        <end position="257"/>
    </location>
</feature>
<dbReference type="STRING" id="747525.W4KMV5"/>
<dbReference type="RefSeq" id="XP_009540264.1">
    <property type="nucleotide sequence ID" value="XM_009541969.1"/>
</dbReference>
<evidence type="ECO:0000256" key="4">
    <source>
        <dbReference type="ARBA" id="ARBA00023136"/>
    </source>
</evidence>
<dbReference type="InParanoid" id="W4KMV5"/>
<evidence type="ECO:0000256" key="5">
    <source>
        <dbReference type="SAM" id="Phobius"/>
    </source>
</evidence>
<keyword evidence="2 5" id="KW-0812">Transmembrane</keyword>
<keyword evidence="7" id="KW-1185">Reference proteome</keyword>
<dbReference type="Proteomes" id="UP000030671">
    <property type="component" value="Unassembled WGS sequence"/>
</dbReference>
<evidence type="ECO:0000256" key="3">
    <source>
        <dbReference type="ARBA" id="ARBA00022989"/>
    </source>
</evidence>
<dbReference type="Pfam" id="PF04479">
    <property type="entry name" value="RTA1"/>
    <property type="match status" value="1"/>
</dbReference>
<feature type="non-terminal residue" evidence="6">
    <location>
        <position position="1"/>
    </location>
</feature>
<accession>W4KMV5</accession>
<evidence type="ECO:0000256" key="2">
    <source>
        <dbReference type="ARBA" id="ARBA00022692"/>
    </source>
</evidence>
<dbReference type="OrthoDB" id="3358017at2759"/>